<sequence>MAVTQEHARQSIDKIQSGPVLMQWRKEHKISRSLFAKVADVSERTLADYEGRKALPAKSIRPVTEAVRLIQALADLAGDDVALKEWLNQPNPAFGKQTPLSLIESGKSDVLWKMAYQIRGGSFA</sequence>
<dbReference type="EMBL" id="BAABRL010000008">
    <property type="protein sequence ID" value="GAA5496327.1"/>
    <property type="molecule type" value="Genomic_DNA"/>
</dbReference>
<feature type="domain" description="Antitoxin Xre/MbcA/ParS-like toxin-binding" evidence="1">
    <location>
        <begin position="72"/>
        <end position="105"/>
    </location>
</feature>
<organism evidence="2 3">
    <name type="scientific">Rubritalea halochordaticola</name>
    <dbReference type="NCBI Taxonomy" id="714537"/>
    <lineage>
        <taxon>Bacteria</taxon>
        <taxon>Pseudomonadati</taxon>
        <taxon>Verrucomicrobiota</taxon>
        <taxon>Verrucomicrobiia</taxon>
        <taxon>Verrucomicrobiales</taxon>
        <taxon>Rubritaleaceae</taxon>
        <taxon>Rubritalea</taxon>
    </lineage>
</organism>
<keyword evidence="3" id="KW-1185">Reference proteome</keyword>
<accession>A0ABP9V6T7</accession>
<dbReference type="Pfam" id="PF09722">
    <property type="entry name" value="Xre_MbcA_ParS_C"/>
    <property type="match status" value="1"/>
</dbReference>
<dbReference type="InterPro" id="IPR024467">
    <property type="entry name" value="Xre/MbcA/ParS-like_toxin-bd"/>
</dbReference>
<proteinExistence type="predicted"/>
<reference evidence="2 3" key="1">
    <citation type="submission" date="2024-02" db="EMBL/GenBank/DDBJ databases">
        <title>Rubritalea halochordaticola NBRC 107102.</title>
        <authorList>
            <person name="Ichikawa N."/>
            <person name="Katano-Makiyama Y."/>
            <person name="Hidaka K."/>
        </authorList>
    </citation>
    <scope>NUCLEOTIDE SEQUENCE [LARGE SCALE GENOMIC DNA]</scope>
    <source>
        <strain evidence="2 3">NBRC 107102</strain>
    </source>
</reference>
<dbReference type="InterPro" id="IPR010982">
    <property type="entry name" value="Lambda_DNA-bd_dom_sf"/>
</dbReference>
<gene>
    <name evidence="2" type="ORF">Rhal01_02510</name>
</gene>
<protein>
    <recommendedName>
        <fullName evidence="1">Antitoxin Xre/MbcA/ParS-like toxin-binding domain-containing protein</fullName>
    </recommendedName>
</protein>
<evidence type="ECO:0000313" key="2">
    <source>
        <dbReference type="EMBL" id="GAA5496327.1"/>
    </source>
</evidence>
<dbReference type="Proteomes" id="UP001424741">
    <property type="component" value="Unassembled WGS sequence"/>
</dbReference>
<name>A0ABP9V6T7_9BACT</name>
<evidence type="ECO:0000259" key="1">
    <source>
        <dbReference type="Pfam" id="PF09722"/>
    </source>
</evidence>
<dbReference type="SUPFAM" id="SSF47413">
    <property type="entry name" value="lambda repressor-like DNA-binding domains"/>
    <property type="match status" value="1"/>
</dbReference>
<dbReference type="RefSeq" id="WP_346189012.1">
    <property type="nucleotide sequence ID" value="NZ_BAABRL010000008.1"/>
</dbReference>
<comment type="caution">
    <text evidence="2">The sequence shown here is derived from an EMBL/GenBank/DDBJ whole genome shotgun (WGS) entry which is preliminary data.</text>
</comment>
<evidence type="ECO:0000313" key="3">
    <source>
        <dbReference type="Proteomes" id="UP001424741"/>
    </source>
</evidence>